<dbReference type="Gene3D" id="1.50.10.20">
    <property type="match status" value="1"/>
</dbReference>
<dbReference type="Gene3D" id="2.170.130.30">
    <property type="match status" value="1"/>
</dbReference>
<dbReference type="SUPFAM" id="SSF57424">
    <property type="entry name" value="LDL receptor-like module"/>
    <property type="match status" value="1"/>
</dbReference>
<proteinExistence type="predicted"/>
<dbReference type="PANTHER" id="PTHR10559:SF18">
    <property type="entry name" value="TRANSCOBALAMIN II"/>
    <property type="match status" value="1"/>
</dbReference>
<gene>
    <name evidence="8" type="ORF">HNY73_015594</name>
</gene>
<sequence length="476" mass="54084">MSGPKFALTIRTFCTSIPCSPSTCSPSQFECMNKRCIRRSRVCDGRNDCGDRSDEQTCGTRAQKRTKNVPVTTTSDTSVEPLGNTAGKLPDNITSKTKSETWFLMRKNSGSRTDEWDRQIHRIAVALYLTNNNTFSPGNSTGEEIRSELTMQLLHRLTKNNKMTNFYGEDLVRELRRRVEATGNYTSPFLILALCNAGDAMTITDVNRVTTAYYSQHRPFWIDSQALASMALSCICSRAGMCVNWRILKDMLQQLKRHQSKNGTINNLRTTALVTQALFINDSYKKDFDLDSATKILIDGLNGSKSILNAYYTLPALHRKSLLDINSSHCSKEPVEEKDALQNVLNINGETVTVQCAVWMGEEKNLSRTWRLKMRANSTVYDAIETLAKIDNRREVEYYVVDGKPYVAAFNGTEDDPEMEMFWFIYLKTLSSDEDPKIVEESPVDVKLKPSQEIILWYRHGPWNNRNLIQMSTTLS</sequence>
<comment type="caution">
    <text evidence="8">The sequence shown here is derived from an EMBL/GenBank/DDBJ whole genome shotgun (WGS) entry which is preliminary data.</text>
</comment>
<dbReference type="Gene3D" id="4.10.400.10">
    <property type="entry name" value="Low-density Lipoprotein Receptor"/>
    <property type="match status" value="1"/>
</dbReference>
<dbReference type="PANTHER" id="PTHR10559">
    <property type="entry name" value="TRANSCOBALAMIN-1/GASTRIC INTRINSIC FACTOR"/>
    <property type="match status" value="1"/>
</dbReference>
<dbReference type="FunFam" id="4.10.400.10:FF:000011">
    <property type="entry name" value="Low-density lipoprotein receptor-related protein 1"/>
    <property type="match status" value="1"/>
</dbReference>
<dbReference type="Pfam" id="PF00057">
    <property type="entry name" value="Ldl_recept_a"/>
    <property type="match status" value="1"/>
</dbReference>
<dbReference type="InterPro" id="IPR002172">
    <property type="entry name" value="LDrepeatLR_classA_rpt"/>
</dbReference>
<dbReference type="Pfam" id="PF01122">
    <property type="entry name" value="Cobalamin_bind"/>
    <property type="match status" value="1"/>
</dbReference>
<name>A0A8T0ESS2_ARGBR</name>
<keyword evidence="5" id="KW-0170">Cobalt</keyword>
<keyword evidence="9" id="KW-1185">Reference proteome</keyword>
<dbReference type="CDD" id="cd00112">
    <property type="entry name" value="LDLa"/>
    <property type="match status" value="1"/>
</dbReference>
<evidence type="ECO:0000256" key="5">
    <source>
        <dbReference type="PIRSR" id="PIRSR602157-1"/>
    </source>
</evidence>
<feature type="binding site" evidence="5">
    <location>
        <position position="223"/>
    </location>
    <ligand>
        <name>cyanocob(III)alamin</name>
        <dbReference type="ChEBI" id="CHEBI:17439"/>
    </ligand>
</feature>
<feature type="disulfide bond" evidence="7">
    <location>
        <begin position="43"/>
        <end position="58"/>
    </location>
</feature>
<dbReference type="AlphaFoldDB" id="A0A8T0ESS2"/>
<keyword evidence="4 6" id="KW-1015">Disulfide bond</keyword>
<evidence type="ECO:0000313" key="8">
    <source>
        <dbReference type="EMBL" id="KAF8778920.1"/>
    </source>
</evidence>
<evidence type="ECO:0000256" key="3">
    <source>
        <dbReference type="ARBA" id="ARBA00022729"/>
    </source>
</evidence>
<feature type="disulfide bond" evidence="6">
    <location>
        <begin position="195"/>
        <end position="234"/>
    </location>
</feature>
<dbReference type="InterPro" id="IPR036055">
    <property type="entry name" value="LDL_receptor-like_sf"/>
</dbReference>
<dbReference type="SMART" id="SM00192">
    <property type="entry name" value="LDLa"/>
    <property type="match status" value="1"/>
</dbReference>
<reference evidence="8" key="1">
    <citation type="journal article" date="2020" name="bioRxiv">
        <title>Chromosome-level reference genome of the European wasp spider Argiope bruennichi: a resource for studies on range expansion and evolutionary adaptation.</title>
        <authorList>
            <person name="Sheffer M.M."/>
            <person name="Hoppe A."/>
            <person name="Krehenwinkel H."/>
            <person name="Uhl G."/>
            <person name="Kuss A.W."/>
            <person name="Jensen L."/>
            <person name="Jensen C."/>
            <person name="Gillespie R.G."/>
            <person name="Hoff K.J."/>
            <person name="Prost S."/>
        </authorList>
    </citation>
    <scope>NUCLEOTIDE SEQUENCE</scope>
</reference>
<evidence type="ECO:0000256" key="2">
    <source>
        <dbReference type="ARBA" id="ARBA00022525"/>
    </source>
</evidence>
<evidence type="ECO:0000256" key="7">
    <source>
        <dbReference type="PROSITE-ProRule" id="PRU00124"/>
    </source>
</evidence>
<dbReference type="EMBL" id="JABXBU010002072">
    <property type="protein sequence ID" value="KAF8778920.1"/>
    <property type="molecule type" value="Genomic_DNA"/>
</dbReference>
<dbReference type="InterPro" id="IPR023415">
    <property type="entry name" value="LDLR_class-A_CS"/>
</dbReference>
<keyword evidence="3" id="KW-0732">Signal</keyword>
<keyword evidence="2" id="KW-0964">Secreted</keyword>
<feature type="disulfide bond" evidence="7">
    <location>
        <begin position="31"/>
        <end position="49"/>
    </location>
</feature>
<feature type="disulfide bond" evidence="7">
    <location>
        <begin position="24"/>
        <end position="36"/>
    </location>
</feature>
<accession>A0A8T0ESS2</accession>
<reference evidence="8" key="2">
    <citation type="submission" date="2020-06" db="EMBL/GenBank/DDBJ databases">
        <authorList>
            <person name="Sheffer M."/>
        </authorList>
    </citation>
    <scope>NUCLEOTIDE SEQUENCE</scope>
</reference>
<dbReference type="GO" id="GO:0015889">
    <property type="term" value="P:cobalamin transport"/>
    <property type="evidence" value="ECO:0007669"/>
    <property type="project" value="InterPro"/>
</dbReference>
<dbReference type="Proteomes" id="UP000807504">
    <property type="component" value="Unassembled WGS sequence"/>
</dbReference>
<dbReference type="InterPro" id="IPR051588">
    <property type="entry name" value="Cobalamin_Transport"/>
</dbReference>
<dbReference type="PROSITE" id="PS50068">
    <property type="entry name" value="LDLRA_2"/>
    <property type="match status" value="1"/>
</dbReference>
<dbReference type="InterPro" id="IPR002157">
    <property type="entry name" value="Cbl-bd_prot"/>
</dbReference>
<dbReference type="PROSITE" id="PS01209">
    <property type="entry name" value="LDLRA_1"/>
    <property type="match status" value="1"/>
</dbReference>
<protein>
    <submittedName>
        <fullName evidence="8">Cobalamin binding intrinsic factor like protein</fullName>
    </submittedName>
</protein>
<evidence type="ECO:0000256" key="1">
    <source>
        <dbReference type="ARBA" id="ARBA00004613"/>
    </source>
</evidence>
<dbReference type="GO" id="GO:0031419">
    <property type="term" value="F:cobalamin binding"/>
    <property type="evidence" value="ECO:0007669"/>
    <property type="project" value="InterPro"/>
</dbReference>
<feature type="binding site" evidence="5">
    <location>
        <position position="267"/>
    </location>
    <ligand>
        <name>cyanocob(III)alamin</name>
        <dbReference type="ChEBI" id="CHEBI:17439"/>
    </ligand>
</feature>
<evidence type="ECO:0000256" key="6">
    <source>
        <dbReference type="PIRSR" id="PIRSR602157-2"/>
    </source>
</evidence>
<evidence type="ECO:0000256" key="4">
    <source>
        <dbReference type="ARBA" id="ARBA00023157"/>
    </source>
</evidence>
<dbReference type="GO" id="GO:0005615">
    <property type="term" value="C:extracellular space"/>
    <property type="evidence" value="ECO:0007669"/>
    <property type="project" value="TreeGrafter"/>
</dbReference>
<evidence type="ECO:0000313" key="9">
    <source>
        <dbReference type="Proteomes" id="UP000807504"/>
    </source>
</evidence>
<comment type="subcellular location">
    <subcellularLocation>
        <location evidence="1">Secreted</location>
    </subcellularLocation>
</comment>
<organism evidence="8 9">
    <name type="scientific">Argiope bruennichi</name>
    <name type="common">Wasp spider</name>
    <name type="synonym">Aranea bruennichi</name>
    <dbReference type="NCBI Taxonomy" id="94029"/>
    <lineage>
        <taxon>Eukaryota</taxon>
        <taxon>Metazoa</taxon>
        <taxon>Ecdysozoa</taxon>
        <taxon>Arthropoda</taxon>
        <taxon>Chelicerata</taxon>
        <taxon>Arachnida</taxon>
        <taxon>Araneae</taxon>
        <taxon>Araneomorphae</taxon>
        <taxon>Entelegynae</taxon>
        <taxon>Araneoidea</taxon>
        <taxon>Araneidae</taxon>
        <taxon>Argiope</taxon>
    </lineage>
</organism>